<comment type="caution">
    <text evidence="2">The sequence shown here is derived from an EMBL/GenBank/DDBJ whole genome shotgun (WGS) entry which is preliminary data.</text>
</comment>
<dbReference type="SMART" id="SM00112">
    <property type="entry name" value="CA"/>
    <property type="match status" value="1"/>
</dbReference>
<keyword evidence="3" id="KW-1185">Reference proteome</keyword>
<dbReference type="PROSITE" id="PS50268">
    <property type="entry name" value="CADHERIN_2"/>
    <property type="match status" value="1"/>
</dbReference>
<dbReference type="EMBL" id="JBHSLU010000005">
    <property type="protein sequence ID" value="MFC5504226.1"/>
    <property type="molecule type" value="Genomic_DNA"/>
</dbReference>
<dbReference type="InterPro" id="IPR002126">
    <property type="entry name" value="Cadherin-like_dom"/>
</dbReference>
<evidence type="ECO:0000313" key="2">
    <source>
        <dbReference type="EMBL" id="MFC5504226.1"/>
    </source>
</evidence>
<gene>
    <name evidence="2" type="ORF">ACFPN9_03020</name>
</gene>
<dbReference type="InterPro" id="IPR011049">
    <property type="entry name" value="Serralysin-like_metalloprot_C"/>
</dbReference>
<dbReference type="Gene3D" id="2.60.40.60">
    <property type="entry name" value="Cadherins"/>
    <property type="match status" value="1"/>
</dbReference>
<name>A0ABW0NUP6_9HYPH</name>
<dbReference type="Pfam" id="PF00028">
    <property type="entry name" value="Cadherin"/>
    <property type="match status" value="1"/>
</dbReference>
<sequence>MPAPTSLALSNLAVTENSPFNSLVGILSATDTDPGDGIARYELTSAGTPFTIVGNELRVAGPIDFEAQPSWTLTIRAYDFSGAFVSADFTVIVRDAIEGTGNADTLTGTAAAEIIQGLAGNDTLIG</sequence>
<feature type="domain" description="Cadherin" evidence="1">
    <location>
        <begin position="6"/>
        <end position="106"/>
    </location>
</feature>
<evidence type="ECO:0000313" key="3">
    <source>
        <dbReference type="Proteomes" id="UP001596060"/>
    </source>
</evidence>
<dbReference type="InterPro" id="IPR015919">
    <property type="entry name" value="Cadherin-like_sf"/>
</dbReference>
<proteinExistence type="predicted"/>
<dbReference type="RefSeq" id="WP_066723050.1">
    <property type="nucleotide sequence ID" value="NZ_JBHSLU010000005.1"/>
</dbReference>
<evidence type="ECO:0000259" key="1">
    <source>
        <dbReference type="PROSITE" id="PS50268"/>
    </source>
</evidence>
<protein>
    <submittedName>
        <fullName evidence="2">Cadherin repeat domain-containing protein</fullName>
    </submittedName>
</protein>
<reference evidence="3" key="1">
    <citation type="journal article" date="2019" name="Int. J. Syst. Evol. Microbiol.">
        <title>The Global Catalogue of Microorganisms (GCM) 10K type strain sequencing project: providing services to taxonomists for standard genome sequencing and annotation.</title>
        <authorList>
            <consortium name="The Broad Institute Genomics Platform"/>
            <consortium name="The Broad Institute Genome Sequencing Center for Infectious Disease"/>
            <person name="Wu L."/>
            <person name="Ma J."/>
        </authorList>
    </citation>
    <scope>NUCLEOTIDE SEQUENCE [LARGE SCALE GENOMIC DNA]</scope>
    <source>
        <strain evidence="3">CCUG 43117</strain>
    </source>
</reference>
<dbReference type="CDD" id="cd11304">
    <property type="entry name" value="Cadherin_repeat"/>
    <property type="match status" value="1"/>
</dbReference>
<dbReference type="Proteomes" id="UP001596060">
    <property type="component" value="Unassembled WGS sequence"/>
</dbReference>
<dbReference type="SUPFAM" id="SSF49313">
    <property type="entry name" value="Cadherin-like"/>
    <property type="match status" value="1"/>
</dbReference>
<dbReference type="SUPFAM" id="SSF51120">
    <property type="entry name" value="beta-Roll"/>
    <property type="match status" value="1"/>
</dbReference>
<accession>A0ABW0NUP6</accession>
<organism evidence="2 3">
    <name type="scientific">Bosea massiliensis</name>
    <dbReference type="NCBI Taxonomy" id="151419"/>
    <lineage>
        <taxon>Bacteria</taxon>
        <taxon>Pseudomonadati</taxon>
        <taxon>Pseudomonadota</taxon>
        <taxon>Alphaproteobacteria</taxon>
        <taxon>Hyphomicrobiales</taxon>
        <taxon>Boseaceae</taxon>
        <taxon>Bosea</taxon>
    </lineage>
</organism>